<keyword evidence="1" id="KW-0472">Membrane</keyword>
<proteinExistence type="predicted"/>
<feature type="transmembrane region" description="Helical" evidence="1">
    <location>
        <begin position="89"/>
        <end position="110"/>
    </location>
</feature>
<dbReference type="OrthoDB" id="123418at2"/>
<dbReference type="Proteomes" id="UP000541583">
    <property type="component" value="Unassembled WGS sequence"/>
</dbReference>
<sequence length="204" mass="22471">MAIDSQVLPRIVIRSIGGGLLLMALFTMMWTGVAQGGLQQHDHHAVLILFSIFSVIFVVYGITVLIAAQRFPKFTGDSDVAEGKMMATRFGIIFGIEGTAIPVVSVILLVLGYQQFTLPAIALIVGLHFYPMAKIFNRKIDYYLATWTCLVAISGIIMMARYQYTQTLTLTIIGIGVAMATSAYGFYMLVSGYNLIKNDSRKRV</sequence>
<evidence type="ECO:0000313" key="5">
    <source>
        <dbReference type="Proteomes" id="UP000548326"/>
    </source>
</evidence>
<gene>
    <name evidence="3" type="ORF">HDF22_004312</name>
    <name evidence="2" type="ORF">HDF23_004261</name>
</gene>
<evidence type="ECO:0000256" key="1">
    <source>
        <dbReference type="SAM" id="Phobius"/>
    </source>
</evidence>
<evidence type="ECO:0000313" key="3">
    <source>
        <dbReference type="EMBL" id="MBB6130173.1"/>
    </source>
</evidence>
<feature type="transmembrane region" description="Helical" evidence="1">
    <location>
        <begin position="140"/>
        <end position="160"/>
    </location>
</feature>
<protein>
    <submittedName>
        <fullName evidence="3">Uncharacterized protein</fullName>
    </submittedName>
</protein>
<feature type="transmembrane region" description="Helical" evidence="1">
    <location>
        <begin position="116"/>
        <end position="133"/>
    </location>
</feature>
<comment type="caution">
    <text evidence="3">The sequence shown here is derived from an EMBL/GenBank/DDBJ whole genome shotgun (WGS) entry which is preliminary data.</text>
</comment>
<dbReference type="RefSeq" id="WP_139332366.1">
    <property type="nucleotide sequence ID" value="NZ_FTMG01000012.1"/>
</dbReference>
<evidence type="ECO:0000313" key="4">
    <source>
        <dbReference type="Proteomes" id="UP000541583"/>
    </source>
</evidence>
<organism evidence="3 5">
    <name type="scientific">Mucilaginibacter lappiensis</name>
    <dbReference type="NCBI Taxonomy" id="354630"/>
    <lineage>
        <taxon>Bacteria</taxon>
        <taxon>Pseudomonadati</taxon>
        <taxon>Bacteroidota</taxon>
        <taxon>Sphingobacteriia</taxon>
        <taxon>Sphingobacteriales</taxon>
        <taxon>Sphingobacteriaceae</taxon>
        <taxon>Mucilaginibacter</taxon>
    </lineage>
</organism>
<feature type="transmembrane region" description="Helical" evidence="1">
    <location>
        <begin position="12"/>
        <end position="33"/>
    </location>
</feature>
<keyword evidence="1" id="KW-0812">Transmembrane</keyword>
<dbReference type="AlphaFoldDB" id="A0A841JG84"/>
<evidence type="ECO:0000313" key="2">
    <source>
        <dbReference type="EMBL" id="MBB6111491.1"/>
    </source>
</evidence>
<keyword evidence="1" id="KW-1133">Transmembrane helix</keyword>
<dbReference type="Proteomes" id="UP000548326">
    <property type="component" value="Unassembled WGS sequence"/>
</dbReference>
<accession>A0A841JG84</accession>
<feature type="transmembrane region" description="Helical" evidence="1">
    <location>
        <begin position="172"/>
        <end position="196"/>
    </location>
</feature>
<dbReference type="EMBL" id="JACHCA010000013">
    <property type="protein sequence ID" value="MBB6130173.1"/>
    <property type="molecule type" value="Genomic_DNA"/>
</dbReference>
<keyword evidence="4" id="KW-1185">Reference proteome</keyword>
<reference evidence="4 5" key="1">
    <citation type="submission" date="2020-08" db="EMBL/GenBank/DDBJ databases">
        <title>Genomic Encyclopedia of Type Strains, Phase IV (KMG-V): Genome sequencing to study the core and pangenomes of soil and plant-associated prokaryotes.</title>
        <authorList>
            <person name="Whitman W."/>
        </authorList>
    </citation>
    <scope>NUCLEOTIDE SEQUENCE [LARGE SCALE GENOMIC DNA]</scope>
    <source>
        <strain evidence="2 4">ANJLi2</strain>
        <strain evidence="3 5">MP601</strain>
    </source>
</reference>
<name>A0A841JG84_9SPHI</name>
<feature type="transmembrane region" description="Helical" evidence="1">
    <location>
        <begin position="45"/>
        <end position="68"/>
    </location>
</feature>
<dbReference type="EMBL" id="JACHCB010000012">
    <property type="protein sequence ID" value="MBB6111491.1"/>
    <property type="molecule type" value="Genomic_DNA"/>
</dbReference>